<evidence type="ECO:0000313" key="1">
    <source>
        <dbReference type="EMBL" id="AUM61743.1"/>
    </source>
</evidence>
<reference evidence="1" key="1">
    <citation type="submission" date="2017-01" db="EMBL/GenBank/DDBJ databases">
        <title>High-throughput sequencing uncovers low homogeneity in the biogeography of single-stranded DNA viruses.</title>
        <authorList>
            <person name="Pearson V.M."/>
            <person name="Rokyta D.R."/>
        </authorList>
    </citation>
    <scope>NUCLEOTIDE SEQUENCE</scope>
</reference>
<sequence length="274" mass="31072">MAKPDWLESISDHVLPINHSARFTIILKYSKNNVMARVVSRSSRKKPSRGYKRARAKTVTRRVRKRTRVFAPSIPRPTALYPQGKVMRHRYVDNVIVPTGPAAGLTTYYVFRSNSMYDPDRTGLGHQPLYRDEMAAHYMNYTVLKSFIRVSVPNESTTKTIWGLCADDGQLVPANPTECMENHKYKAVMKMDKRQFPLVLKGWFNAALWDKTSVSGFLADDVNRTPSGNNPGKERNFIIWNAPLASGETAPAIQVLVDIVYEVLWRDPGPTTQS</sequence>
<organism evidence="1">
    <name type="scientific">uncultured virus</name>
    <dbReference type="NCBI Taxonomy" id="340016"/>
    <lineage>
        <taxon>Viruses</taxon>
        <taxon>environmental samples</taxon>
    </lineage>
</organism>
<name>A0A2K9LS98_9VIRU</name>
<dbReference type="EMBL" id="KY487836">
    <property type="protein sequence ID" value="AUM61743.1"/>
    <property type="molecule type" value="Genomic_DNA"/>
</dbReference>
<gene>
    <name evidence="1" type="primary">Cap</name>
</gene>
<proteinExistence type="predicted"/>
<protein>
    <submittedName>
        <fullName evidence="1">Capsid</fullName>
    </submittedName>
</protein>
<accession>A0A2K9LS98</accession>